<keyword evidence="3" id="KW-1185">Reference proteome</keyword>
<dbReference type="InterPro" id="IPR041698">
    <property type="entry name" value="Methyltransf_25"/>
</dbReference>
<dbReference type="SUPFAM" id="SSF53335">
    <property type="entry name" value="S-adenosyl-L-methionine-dependent methyltransferases"/>
    <property type="match status" value="1"/>
</dbReference>
<proteinExistence type="predicted"/>
<feature type="domain" description="Methyltransferase" evidence="1">
    <location>
        <begin position="40"/>
        <end position="134"/>
    </location>
</feature>
<reference evidence="2 3" key="1">
    <citation type="submission" date="2023-07" db="EMBL/GenBank/DDBJ databases">
        <title>Sequencing the genomes of 1000 actinobacteria strains.</title>
        <authorList>
            <person name="Klenk H.-P."/>
        </authorList>
    </citation>
    <scope>NUCLEOTIDE SEQUENCE [LARGE SCALE GENOMIC DNA]</scope>
    <source>
        <strain evidence="2 3">DSM 14785</strain>
    </source>
</reference>
<evidence type="ECO:0000259" key="1">
    <source>
        <dbReference type="Pfam" id="PF13649"/>
    </source>
</evidence>
<dbReference type="GO" id="GO:0032259">
    <property type="term" value="P:methylation"/>
    <property type="evidence" value="ECO:0007669"/>
    <property type="project" value="UniProtKB-KW"/>
</dbReference>
<dbReference type="Proteomes" id="UP001240250">
    <property type="component" value="Unassembled WGS sequence"/>
</dbReference>
<protein>
    <submittedName>
        <fullName evidence="2">SAM-dependent methyltransferase</fullName>
    </submittedName>
</protein>
<sequence length="248" mass="26725">MFDHRLFSIRESRHRIHNPLTAPQLATLGAALDLRPGATVLDLACGSGELLATWARDHGVTGLGVDLNPDFLAHARARADALGVGDRVRFVEADASGWVADAPVDVAACVGATWIGGGVPGTLELLRRSLRPGGLLLVGEPYWRAVPTTPGELAACGVPSADAYRTLPGLLAGYGDLGYDVVEMVCATEESWDRYQASQWLTMRRWADAHPQHDLHDEVRRLLAEEPARYAAGTRAFFGWAVVALLAR</sequence>
<name>A0ABU0GM81_9CELL</name>
<gene>
    <name evidence="2" type="ORF">JO380_002814</name>
</gene>
<organism evidence="2 3">
    <name type="scientific">Cellulomonas iranensis</name>
    <dbReference type="NCBI Taxonomy" id="76862"/>
    <lineage>
        <taxon>Bacteria</taxon>
        <taxon>Bacillati</taxon>
        <taxon>Actinomycetota</taxon>
        <taxon>Actinomycetes</taxon>
        <taxon>Micrococcales</taxon>
        <taxon>Cellulomonadaceae</taxon>
        <taxon>Cellulomonas</taxon>
    </lineage>
</organism>
<evidence type="ECO:0000313" key="3">
    <source>
        <dbReference type="Proteomes" id="UP001240250"/>
    </source>
</evidence>
<dbReference type="GO" id="GO:0008168">
    <property type="term" value="F:methyltransferase activity"/>
    <property type="evidence" value="ECO:0007669"/>
    <property type="project" value="UniProtKB-KW"/>
</dbReference>
<dbReference type="InterPro" id="IPR029063">
    <property type="entry name" value="SAM-dependent_MTases_sf"/>
</dbReference>
<dbReference type="CDD" id="cd02440">
    <property type="entry name" value="AdoMet_MTases"/>
    <property type="match status" value="1"/>
</dbReference>
<keyword evidence="2" id="KW-0808">Transferase</keyword>
<dbReference type="PANTHER" id="PTHR43464">
    <property type="entry name" value="METHYLTRANSFERASE"/>
    <property type="match status" value="1"/>
</dbReference>
<dbReference type="Gene3D" id="3.40.50.150">
    <property type="entry name" value="Vaccinia Virus protein VP39"/>
    <property type="match status" value="1"/>
</dbReference>
<accession>A0ABU0GM81</accession>
<comment type="caution">
    <text evidence="2">The sequence shown here is derived from an EMBL/GenBank/DDBJ whole genome shotgun (WGS) entry which is preliminary data.</text>
</comment>
<dbReference type="PANTHER" id="PTHR43464:SF3">
    <property type="entry name" value="SAM-DEPENDENT METHYLTRANSFERASE"/>
    <property type="match status" value="1"/>
</dbReference>
<dbReference type="RefSeq" id="WP_070319880.1">
    <property type="nucleotide sequence ID" value="NZ_CP194061.1"/>
</dbReference>
<evidence type="ECO:0000313" key="2">
    <source>
        <dbReference type="EMBL" id="MDQ0426433.1"/>
    </source>
</evidence>
<keyword evidence="2" id="KW-0489">Methyltransferase</keyword>
<dbReference type="Pfam" id="PF13649">
    <property type="entry name" value="Methyltransf_25"/>
    <property type="match status" value="1"/>
</dbReference>
<dbReference type="EMBL" id="JAUSVM010000001">
    <property type="protein sequence ID" value="MDQ0426433.1"/>
    <property type="molecule type" value="Genomic_DNA"/>
</dbReference>